<dbReference type="GO" id="GO:0003677">
    <property type="term" value="F:DNA binding"/>
    <property type="evidence" value="ECO:0007669"/>
    <property type="project" value="InterPro"/>
</dbReference>
<dbReference type="GO" id="GO:0000287">
    <property type="term" value="F:magnesium ion binding"/>
    <property type="evidence" value="ECO:0007669"/>
    <property type="project" value="InterPro"/>
</dbReference>
<dbReference type="InterPro" id="IPR011335">
    <property type="entry name" value="Restrct_endonuc-II-like"/>
</dbReference>
<evidence type="ECO:0000313" key="2">
    <source>
        <dbReference type="Proteomes" id="UP000463975"/>
    </source>
</evidence>
<dbReference type="RefSeq" id="WP_160619187.1">
    <property type="nucleotide sequence ID" value="NZ_CP047652.1"/>
</dbReference>
<dbReference type="InterPro" id="IPR015278">
    <property type="entry name" value="BglII-like"/>
</dbReference>
<dbReference type="Pfam" id="PF09195">
    <property type="entry name" value="Endonuc-BglII"/>
    <property type="match status" value="1"/>
</dbReference>
<dbReference type="SUPFAM" id="SSF52980">
    <property type="entry name" value="Restriction endonuclease-like"/>
    <property type="match status" value="1"/>
</dbReference>
<keyword evidence="2" id="KW-1185">Reference proteome</keyword>
<keyword evidence="1" id="KW-0540">Nuclease</keyword>
<evidence type="ECO:0000313" key="1">
    <source>
        <dbReference type="EMBL" id="QHI96114.1"/>
    </source>
</evidence>
<organism evidence="1 2">
    <name type="scientific">Aristophania vespae</name>
    <dbReference type="NCBI Taxonomy" id="2697033"/>
    <lineage>
        <taxon>Bacteria</taxon>
        <taxon>Pseudomonadati</taxon>
        <taxon>Pseudomonadota</taxon>
        <taxon>Alphaproteobacteria</taxon>
        <taxon>Acetobacterales</taxon>
        <taxon>Acetobacteraceae</taxon>
        <taxon>Aristophania</taxon>
    </lineage>
</organism>
<reference evidence="1 2" key="1">
    <citation type="submission" date="2020-01" db="EMBL/GenBank/DDBJ databases">
        <title>Genome sequencing of strain KACC 21507.</title>
        <authorList>
            <person name="Heo J."/>
            <person name="Kim S.-J."/>
            <person name="Kim J.-S."/>
            <person name="Hong S.-B."/>
            <person name="Kwon S.-W."/>
        </authorList>
    </citation>
    <scope>NUCLEOTIDE SEQUENCE [LARGE SCALE GENOMIC DNA]</scope>
    <source>
        <strain evidence="1 2">KACC 21507</strain>
    </source>
</reference>
<dbReference type="InterPro" id="IPR011338">
    <property type="entry name" value="BamHI/BglII/BstY"/>
</dbReference>
<dbReference type="GO" id="GO:0009307">
    <property type="term" value="P:DNA restriction-modification system"/>
    <property type="evidence" value="ECO:0007669"/>
    <property type="project" value="InterPro"/>
</dbReference>
<dbReference type="Gene3D" id="3.40.91.20">
    <property type="match status" value="1"/>
</dbReference>
<gene>
    <name evidence="1" type="ORF">GT348_07585</name>
</gene>
<keyword evidence="1" id="KW-0255">Endonuclease</keyword>
<keyword evidence="1" id="KW-0378">Hydrolase</keyword>
<dbReference type="AlphaFoldDB" id="A0A6P1NHW1"/>
<accession>A0A6P1NHW1</accession>
<dbReference type="KEGG" id="bomb:GT348_07585"/>
<dbReference type="Proteomes" id="UP000463975">
    <property type="component" value="Chromosome"/>
</dbReference>
<protein>
    <submittedName>
        <fullName evidence="1">Restriction endonuclease</fullName>
    </submittedName>
</protein>
<sequence>MTEELDFGQLEDELVKNDISVGKVADNSESYASIFPKTILEKFEIYSYRSAAAVLYQSFPEQFKELISALEKFYITKKMIRIPGGSKGPIAKYVDTLLDKEKWVETRISADLVVKLHHAHTNEIVTEYVREGYLDGHRIDFVSGRVAFDLEWNSKDQTYDRDLYAFSAFHEAGAIDVGVLLTRGTSLDNKFFKSLGKVLDKNGEKEGTADVYKKFGASTTWMGKLLYRLDAGRNGGCPVLAIGITPKCVIDDSAP</sequence>
<dbReference type="REBASE" id="365366">
    <property type="entry name" value="Bsp21507ORF7585P"/>
</dbReference>
<proteinExistence type="predicted"/>
<dbReference type="EMBL" id="CP047652">
    <property type="protein sequence ID" value="QHI96114.1"/>
    <property type="molecule type" value="Genomic_DNA"/>
</dbReference>
<dbReference type="GO" id="GO:0009036">
    <property type="term" value="F:type II site-specific deoxyribonuclease activity"/>
    <property type="evidence" value="ECO:0007669"/>
    <property type="project" value="InterPro"/>
</dbReference>
<name>A0A6P1NHW1_9PROT</name>